<protein>
    <recommendedName>
        <fullName evidence="7">Metallo-beta-lactamase domain-containing protein</fullName>
    </recommendedName>
</protein>
<proteinExistence type="inferred from homology"/>
<evidence type="ECO:0000256" key="2">
    <source>
        <dbReference type="ARBA" id="ARBA00010304"/>
    </source>
</evidence>
<dbReference type="InterPro" id="IPR011084">
    <property type="entry name" value="DRMBL"/>
</dbReference>
<dbReference type="VEuPathDB" id="VectorBase:AALB20_028008"/>
<evidence type="ECO:0000259" key="7">
    <source>
        <dbReference type="SMART" id="SM00849"/>
    </source>
</evidence>
<reference evidence="8 9" key="1">
    <citation type="journal article" date="2017" name="G3 (Bethesda)">
        <title>The Physical Genome Mapping of Anopheles albimanus Corrected Scaffold Misassemblies and Identified Interarm Rearrangements in Genus Anopheles.</title>
        <authorList>
            <person name="Artemov G.N."/>
            <person name="Peery A.N."/>
            <person name="Jiang X."/>
            <person name="Tu Z."/>
            <person name="Stegniy V.N."/>
            <person name="Sharakhova M.V."/>
            <person name="Sharakhov I.V."/>
        </authorList>
    </citation>
    <scope>NUCLEOTIDE SEQUENCE [LARGE SCALE GENOMIC DNA]</scope>
    <source>
        <strain evidence="8 9">ALBI9_A</strain>
    </source>
</reference>
<dbReference type="STRING" id="7167.A0A1Y9G878"/>
<sequence>MDSVASKRTLRSSNRLSLTLSGRKPSGRRKRESTEYPPKCDPSVAEVCDDKSQIPLTPVHVEQQADVSETIIILSDDENDSQTPSKSCSIREYFTPSKQEARLSPFAGRPSVWTTGGKHIATADSTARKAPQTLPRKAAGKVRRKICPSTNIKMLTKKYFDDSQKRITNFFNKQNVDPERLGYCQVLKESVMPTIVTGDMAVENMLHVSLEEGSTPLRISQIVTLAEVPELAASESCPAKIMERMERMQSAAYDPEQEDWNMERVNVPIATSSASVDESTCDSGVSFLVPDTPDIQNSASKGRAVRRETLRRSASKTPAAKSRQSKAPKSSAKKQGRKIVCPKYKIIAGTNFAVDGFRYGDIEGVTHYFLTHFHADHYIGLKKSFAKPLIMSPITARLVKTFINVPEEHYRLIELHQPIVIDHVEIIALDANHCPGGIMFLFRLPNGTNILHTGDFRASAEMEEYPEFWNYPIDCIYLDTTYLSSKYAFKSQWESVSDARNTVVAFLNKHIGAKVLVVCGSYLIGKEKVWMELAVATGMKVWTEPNRWKALSAISDPDQLSLLVADPAAANIHVLAMNKLSYDELNDYVSQFPDRYDTVIALRPSGWEKNSKPQWRGRINIVGIEYSEHSSFDELKRFVQYIRPREVISTVPYGNSNPNRTPMVPTSWYQGEIRPQRKALQLSITNFISTLGPHSGNECNKPIAMAPSDLSSDVDEIKHAAESIVKQECTVQDVIDLDDDENDHRSEQGECDGDSDWLP</sequence>
<dbReference type="OrthoDB" id="262529at2759"/>
<evidence type="ECO:0000256" key="1">
    <source>
        <dbReference type="ARBA" id="ARBA00004123"/>
    </source>
</evidence>
<dbReference type="KEGG" id="aali:118463845"/>
<dbReference type="VEuPathDB" id="VectorBase:AALB015946"/>
<comment type="similarity">
    <text evidence="2">Belongs to the DNA repair metallo-beta-lactamase (DRMBL) family.</text>
</comment>
<evidence type="ECO:0000256" key="4">
    <source>
        <dbReference type="ARBA" id="ARBA00023204"/>
    </source>
</evidence>
<dbReference type="Gene3D" id="3.40.50.12650">
    <property type="match status" value="1"/>
</dbReference>
<feature type="compositionally biased region" description="Low complexity" evidence="6">
    <location>
        <begin position="11"/>
        <end position="23"/>
    </location>
</feature>
<feature type="compositionally biased region" description="Basic residues" evidence="6">
    <location>
        <begin position="323"/>
        <end position="336"/>
    </location>
</feature>
<dbReference type="InterPro" id="IPR036866">
    <property type="entry name" value="RibonucZ/Hydroxyglut_hydro"/>
</dbReference>
<feature type="region of interest" description="Disordered" evidence="6">
    <location>
        <begin position="1"/>
        <end position="44"/>
    </location>
</feature>
<dbReference type="Proteomes" id="UP000069272">
    <property type="component" value="Chromosome 3R"/>
</dbReference>
<dbReference type="CDD" id="cd16273">
    <property type="entry name" value="SNM1A-1C-like_MBL-fold"/>
    <property type="match status" value="1"/>
</dbReference>
<evidence type="ECO:0000256" key="3">
    <source>
        <dbReference type="ARBA" id="ARBA00022763"/>
    </source>
</evidence>
<dbReference type="GO" id="GO:0003684">
    <property type="term" value="F:damaged DNA binding"/>
    <property type="evidence" value="ECO:0007669"/>
    <property type="project" value="TreeGrafter"/>
</dbReference>
<keyword evidence="3" id="KW-0227">DNA damage</keyword>
<dbReference type="EnsemblMetazoa" id="AALB015946-RA">
    <property type="protein sequence ID" value="AALB015946-PA"/>
    <property type="gene ID" value="AALB015946"/>
</dbReference>
<dbReference type="PANTHER" id="PTHR23240:SF6">
    <property type="entry name" value="DNA CROSS-LINK REPAIR 1A PROTEIN"/>
    <property type="match status" value="1"/>
</dbReference>
<comment type="subcellular location">
    <subcellularLocation>
        <location evidence="1">Nucleus</location>
    </subcellularLocation>
</comment>
<feature type="region of interest" description="Disordered" evidence="6">
    <location>
        <begin position="735"/>
        <end position="759"/>
    </location>
</feature>
<dbReference type="GO" id="GO:0031123">
    <property type="term" value="P:RNA 3'-end processing"/>
    <property type="evidence" value="ECO:0007669"/>
    <property type="project" value="UniProtKB-ARBA"/>
</dbReference>
<feature type="domain" description="Metallo-beta-lactamase" evidence="7">
    <location>
        <begin position="340"/>
        <end position="510"/>
    </location>
</feature>
<dbReference type="PANTHER" id="PTHR23240">
    <property type="entry name" value="DNA CROSS-LINK REPAIR PROTEIN PSO2/SNM1-RELATED"/>
    <property type="match status" value="1"/>
</dbReference>
<name>A0A1Y9G878_ANOAL</name>
<dbReference type="RefSeq" id="XP_035786643.1">
    <property type="nucleotide sequence ID" value="XM_035930750.1"/>
</dbReference>
<dbReference type="Gene3D" id="3.60.15.10">
    <property type="entry name" value="Ribonuclease Z/Hydroxyacylglutathione hydrolase-like"/>
    <property type="match status" value="1"/>
</dbReference>
<dbReference type="GO" id="GO:0036297">
    <property type="term" value="P:interstrand cross-link repair"/>
    <property type="evidence" value="ECO:0007669"/>
    <property type="project" value="TreeGrafter"/>
</dbReference>
<evidence type="ECO:0000313" key="9">
    <source>
        <dbReference type="Proteomes" id="UP000069272"/>
    </source>
</evidence>
<evidence type="ECO:0000256" key="6">
    <source>
        <dbReference type="SAM" id="MobiDB-lite"/>
    </source>
</evidence>
<dbReference type="GeneID" id="118463845"/>
<reference evidence="8" key="2">
    <citation type="submission" date="2022-08" db="UniProtKB">
        <authorList>
            <consortium name="EnsemblMetazoa"/>
        </authorList>
    </citation>
    <scope>IDENTIFICATION</scope>
    <source>
        <strain evidence="8">STECLA/ALBI9_A</strain>
    </source>
</reference>
<dbReference type="GO" id="GO:0005634">
    <property type="term" value="C:nucleus"/>
    <property type="evidence" value="ECO:0007669"/>
    <property type="project" value="UniProtKB-SubCell"/>
</dbReference>
<dbReference type="GO" id="GO:0035312">
    <property type="term" value="F:5'-3' DNA exonuclease activity"/>
    <property type="evidence" value="ECO:0007669"/>
    <property type="project" value="TreeGrafter"/>
</dbReference>
<dbReference type="AlphaFoldDB" id="A0A1Y9G878"/>
<accession>A0A1Y9G878</accession>
<dbReference type="FunFam" id="3.40.50.12650:FF:000001">
    <property type="entry name" value="DNA cross-link repair 1A"/>
    <property type="match status" value="1"/>
</dbReference>
<dbReference type="GO" id="GO:0006303">
    <property type="term" value="P:double-strand break repair via nonhomologous end joining"/>
    <property type="evidence" value="ECO:0007669"/>
    <property type="project" value="TreeGrafter"/>
</dbReference>
<evidence type="ECO:0000256" key="5">
    <source>
        <dbReference type="ARBA" id="ARBA00023242"/>
    </source>
</evidence>
<dbReference type="SUPFAM" id="SSF56281">
    <property type="entry name" value="Metallo-hydrolase/oxidoreductase"/>
    <property type="match status" value="1"/>
</dbReference>
<feature type="region of interest" description="Disordered" evidence="6">
    <location>
        <begin position="292"/>
        <end position="336"/>
    </location>
</feature>
<keyword evidence="4" id="KW-0234">DNA repair</keyword>
<keyword evidence="5" id="KW-0539">Nucleus</keyword>
<dbReference type="InterPro" id="IPR001279">
    <property type="entry name" value="Metallo-B-lactamas"/>
</dbReference>
<organism evidence="8 9">
    <name type="scientific">Anopheles albimanus</name>
    <name type="common">New world malaria mosquito</name>
    <dbReference type="NCBI Taxonomy" id="7167"/>
    <lineage>
        <taxon>Eukaryota</taxon>
        <taxon>Metazoa</taxon>
        <taxon>Ecdysozoa</taxon>
        <taxon>Arthropoda</taxon>
        <taxon>Hexapoda</taxon>
        <taxon>Insecta</taxon>
        <taxon>Pterygota</taxon>
        <taxon>Neoptera</taxon>
        <taxon>Endopterygota</taxon>
        <taxon>Diptera</taxon>
        <taxon>Nematocera</taxon>
        <taxon>Culicoidea</taxon>
        <taxon>Culicidae</taxon>
        <taxon>Anophelinae</taxon>
        <taxon>Anopheles</taxon>
    </lineage>
</organism>
<evidence type="ECO:0000313" key="8">
    <source>
        <dbReference type="EnsemblMetazoa" id="AALB015946-PA"/>
    </source>
</evidence>
<feature type="compositionally biased region" description="Acidic residues" evidence="6">
    <location>
        <begin position="749"/>
        <end position="759"/>
    </location>
</feature>
<keyword evidence="9" id="KW-1185">Reference proteome</keyword>
<dbReference type="Pfam" id="PF07522">
    <property type="entry name" value="DRMBL"/>
    <property type="match status" value="1"/>
</dbReference>
<dbReference type="SMART" id="SM00849">
    <property type="entry name" value="Lactamase_B"/>
    <property type="match status" value="1"/>
</dbReference>